<evidence type="ECO:0000313" key="1">
    <source>
        <dbReference type="EMBL" id="KTB35016.1"/>
    </source>
</evidence>
<organism evidence="1 2">
    <name type="scientific">Moniliophthora roreri</name>
    <name type="common">Frosty pod rot fungus</name>
    <name type="synonym">Monilia roreri</name>
    <dbReference type="NCBI Taxonomy" id="221103"/>
    <lineage>
        <taxon>Eukaryota</taxon>
        <taxon>Fungi</taxon>
        <taxon>Dikarya</taxon>
        <taxon>Basidiomycota</taxon>
        <taxon>Agaricomycotina</taxon>
        <taxon>Agaricomycetes</taxon>
        <taxon>Agaricomycetidae</taxon>
        <taxon>Agaricales</taxon>
        <taxon>Marasmiineae</taxon>
        <taxon>Marasmiaceae</taxon>
        <taxon>Moniliophthora</taxon>
    </lineage>
</organism>
<evidence type="ECO:0000313" key="2">
    <source>
        <dbReference type="Proteomes" id="UP000054988"/>
    </source>
</evidence>
<name>A0A0W0FFA0_MONRR</name>
<dbReference type="EMBL" id="LATX01002019">
    <property type="protein sequence ID" value="KTB35016.1"/>
    <property type="molecule type" value="Genomic_DNA"/>
</dbReference>
<proteinExistence type="predicted"/>
<evidence type="ECO:0008006" key="3">
    <source>
        <dbReference type="Google" id="ProtNLM"/>
    </source>
</evidence>
<accession>A0A0W0FFA0</accession>
<comment type="caution">
    <text evidence="1">The sequence shown here is derived from an EMBL/GenBank/DDBJ whole genome shotgun (WGS) entry which is preliminary data.</text>
</comment>
<protein>
    <recommendedName>
        <fullName evidence="3">F-box domain-containing protein</fullName>
    </recommendedName>
</protein>
<dbReference type="Proteomes" id="UP000054988">
    <property type="component" value="Unassembled WGS sequence"/>
</dbReference>
<reference evidence="1 2" key="1">
    <citation type="submission" date="2015-12" db="EMBL/GenBank/DDBJ databases">
        <title>Draft genome sequence of Moniliophthora roreri, the causal agent of frosty pod rot of cacao.</title>
        <authorList>
            <person name="Aime M.C."/>
            <person name="Diaz-Valderrama J.R."/>
            <person name="Kijpornyongpan T."/>
            <person name="Phillips-Mora W."/>
        </authorList>
    </citation>
    <scope>NUCLEOTIDE SEQUENCE [LARGE SCALE GENOMIC DNA]</scope>
    <source>
        <strain evidence="1 2">MCA 2952</strain>
    </source>
</reference>
<gene>
    <name evidence="1" type="ORF">WG66_12350</name>
</gene>
<dbReference type="Gene3D" id="1.20.1280.50">
    <property type="match status" value="1"/>
</dbReference>
<sequence>MTGMSSLGFSFPPTFNIILQLTTHEYEDSKSMTAEDVEVTLSQPVKRSRHFSCLLPAELPAKICTFLLPPTYSPSPYDWKNVIAASHICRHWRQVVRARALARKSAQNSQARDGTFLASRHHYLSTLLVHIIQHLQLGADFNVLDIPFEIQTFPVPKDSSILRIHLVVVLSYTPRLLMSHPPIVFIFQTDSISLEAGNFLGSTVAEHGVLAEMQRHALYS</sequence>
<dbReference type="AlphaFoldDB" id="A0A0W0FFA0"/>